<organism evidence="1">
    <name type="scientific">Manihot esculenta</name>
    <name type="common">Cassava</name>
    <name type="synonym">Jatropha manihot</name>
    <dbReference type="NCBI Taxonomy" id="3983"/>
    <lineage>
        <taxon>Eukaryota</taxon>
        <taxon>Viridiplantae</taxon>
        <taxon>Streptophyta</taxon>
        <taxon>Embryophyta</taxon>
        <taxon>Tracheophyta</taxon>
        <taxon>Spermatophyta</taxon>
        <taxon>Magnoliopsida</taxon>
        <taxon>eudicotyledons</taxon>
        <taxon>Gunneridae</taxon>
        <taxon>Pentapetalae</taxon>
        <taxon>rosids</taxon>
        <taxon>fabids</taxon>
        <taxon>Malpighiales</taxon>
        <taxon>Euphorbiaceae</taxon>
        <taxon>Crotonoideae</taxon>
        <taxon>Manihoteae</taxon>
        <taxon>Manihot</taxon>
    </lineage>
</organism>
<gene>
    <name evidence="1" type="ORF">MANES_15G069400</name>
</gene>
<accession>A0A2C9UDJ5</accession>
<dbReference type="AlphaFoldDB" id="A0A2C9UDJ5"/>
<dbReference type="EMBL" id="CM004401">
    <property type="protein sequence ID" value="OAY28471.1"/>
    <property type="molecule type" value="Genomic_DNA"/>
</dbReference>
<evidence type="ECO:0000313" key="1">
    <source>
        <dbReference type="EMBL" id="OAY28471.1"/>
    </source>
</evidence>
<sequence>MGFARCSNGPASTTYPASKNSVLFAKQMLLSTYVSPTFFFFS</sequence>
<proteinExistence type="predicted"/>
<name>A0A2C9UDJ5_MANES</name>
<protein>
    <submittedName>
        <fullName evidence="1">Uncharacterized protein</fullName>
    </submittedName>
</protein>
<reference evidence="1" key="1">
    <citation type="submission" date="2016-02" db="EMBL/GenBank/DDBJ databases">
        <title>WGS assembly of Manihot esculenta.</title>
        <authorList>
            <person name="Bredeson J.V."/>
            <person name="Prochnik S.E."/>
            <person name="Lyons J.B."/>
            <person name="Schmutz J."/>
            <person name="Grimwood J."/>
            <person name="Vrebalov J."/>
            <person name="Bart R.S."/>
            <person name="Amuge T."/>
            <person name="Ferguson M.E."/>
            <person name="Green R."/>
            <person name="Putnam N."/>
            <person name="Stites J."/>
            <person name="Rounsley S."/>
            <person name="Rokhsar D.S."/>
        </authorList>
    </citation>
    <scope>NUCLEOTIDE SEQUENCE [LARGE SCALE GENOMIC DNA]</scope>
    <source>
        <tissue evidence="1">Leaf</tissue>
    </source>
</reference>